<reference evidence="2" key="2">
    <citation type="journal article" date="2023" name="IMA Fungus">
        <title>Comparative genomic study of the Penicillium genus elucidates a diverse pangenome and 15 lateral gene transfer events.</title>
        <authorList>
            <person name="Petersen C."/>
            <person name="Sorensen T."/>
            <person name="Nielsen M.R."/>
            <person name="Sondergaard T.E."/>
            <person name="Sorensen J.L."/>
            <person name="Fitzpatrick D.A."/>
            <person name="Frisvad J.C."/>
            <person name="Nielsen K.L."/>
        </authorList>
    </citation>
    <scope>NUCLEOTIDE SEQUENCE</scope>
    <source>
        <strain evidence="2">IBT 19713</strain>
    </source>
</reference>
<proteinExistence type="predicted"/>
<keyword evidence="3" id="KW-1185">Reference proteome</keyword>
<comment type="caution">
    <text evidence="2">The sequence shown here is derived from an EMBL/GenBank/DDBJ whole genome shotgun (WGS) entry which is preliminary data.</text>
</comment>
<dbReference type="EMBL" id="JAPQKS010000003">
    <property type="protein sequence ID" value="KAJ5239800.1"/>
    <property type="molecule type" value="Genomic_DNA"/>
</dbReference>
<protein>
    <submittedName>
        <fullName evidence="2">Uncharacterized protein</fullName>
    </submittedName>
</protein>
<dbReference type="OrthoDB" id="4449395at2759"/>
<accession>A0A9W9TSJ2</accession>
<evidence type="ECO:0000256" key="1">
    <source>
        <dbReference type="SAM" id="SignalP"/>
    </source>
</evidence>
<feature type="chain" id="PRO_5040852648" evidence="1">
    <location>
        <begin position="20"/>
        <end position="392"/>
    </location>
</feature>
<dbReference type="AlphaFoldDB" id="A0A9W9TSJ2"/>
<feature type="signal peptide" evidence="1">
    <location>
        <begin position="1"/>
        <end position="19"/>
    </location>
</feature>
<dbReference type="RefSeq" id="XP_058332719.1">
    <property type="nucleotide sequence ID" value="XM_058473716.1"/>
</dbReference>
<evidence type="ECO:0000313" key="2">
    <source>
        <dbReference type="EMBL" id="KAJ5239800.1"/>
    </source>
</evidence>
<dbReference type="GeneID" id="83201019"/>
<keyword evidence="1" id="KW-0732">Signal</keyword>
<gene>
    <name evidence="2" type="ORF">N7468_004419</name>
</gene>
<evidence type="ECO:0000313" key="3">
    <source>
        <dbReference type="Proteomes" id="UP001150941"/>
    </source>
</evidence>
<dbReference type="Proteomes" id="UP001150941">
    <property type="component" value="Unassembled WGS sequence"/>
</dbReference>
<dbReference type="SUPFAM" id="SSF63829">
    <property type="entry name" value="Calcium-dependent phosphotriesterase"/>
    <property type="match status" value="1"/>
</dbReference>
<reference evidence="2" key="1">
    <citation type="submission" date="2022-11" db="EMBL/GenBank/DDBJ databases">
        <authorList>
            <person name="Petersen C."/>
        </authorList>
    </citation>
    <scope>NUCLEOTIDE SEQUENCE</scope>
    <source>
        <strain evidence="2">IBT 19713</strain>
    </source>
</reference>
<organism evidence="2 3">
    <name type="scientific">Penicillium chermesinum</name>
    <dbReference type="NCBI Taxonomy" id="63820"/>
    <lineage>
        <taxon>Eukaryota</taxon>
        <taxon>Fungi</taxon>
        <taxon>Dikarya</taxon>
        <taxon>Ascomycota</taxon>
        <taxon>Pezizomycotina</taxon>
        <taxon>Eurotiomycetes</taxon>
        <taxon>Eurotiomycetidae</taxon>
        <taxon>Eurotiales</taxon>
        <taxon>Aspergillaceae</taxon>
        <taxon>Penicillium</taxon>
    </lineage>
</organism>
<sequence length="392" mass="44631">MLGGYLSWLGLLFEPLAEWDIPPIQPQARLRPENRPWNTIITGAYGVPAVLKLHDRKGNVSWSWQREDVTQPLPPALERCLWSDANDATDLKWMRSGKSVGAVYSNLVMVVNHTPEDPENDKKITWAICRDNEFFWNAHALEALPGNRVAVGTTGERPWDGIIVYDMSMDKELVDDPPILQNITGLRAIHGLIWDEEEQLLWAAGTDAAADGSDPVPAYGALVAYPFNSETNELSQEDAKWYLMPHAYDQETEWGSGYPWWVGPHDLVPVPNERKFLVSTDRDIYEFDINDGAFINEGTNVTDKYMPGFEVTTDDRHGFDRAGNYLELPRSDLKGFSLAPDGSYVYVQSLWRFLRGFHTSIVENGVRRKIMVGDEIYRSRWFGELDGWPKPR</sequence>
<name>A0A9W9TSJ2_9EURO</name>